<gene>
    <name evidence="1" type="ORF">NC99_41080</name>
</gene>
<dbReference type="EMBL" id="LGIA01000201">
    <property type="protein sequence ID" value="KOH43074.1"/>
    <property type="molecule type" value="Genomic_DNA"/>
</dbReference>
<name>A0A0L8V3S7_9BACT</name>
<reference evidence="2" key="1">
    <citation type="submission" date="2015-07" db="EMBL/GenBank/DDBJ databases">
        <title>Genome sequencing of Sunxiuqinia dokdonensis strain SK.</title>
        <authorList>
            <person name="Ahn S."/>
            <person name="Kim B.-C."/>
        </authorList>
    </citation>
    <scope>NUCLEOTIDE SEQUENCE [LARGE SCALE GENOMIC DNA]</scope>
    <source>
        <strain evidence="2">SK</strain>
    </source>
</reference>
<comment type="caution">
    <text evidence="1">The sequence shown here is derived from an EMBL/GenBank/DDBJ whole genome shotgun (WGS) entry which is preliminary data.</text>
</comment>
<evidence type="ECO:0000313" key="1">
    <source>
        <dbReference type="EMBL" id="KOH43074.1"/>
    </source>
</evidence>
<accession>A0A0L8V3S7</accession>
<organism evidence="1 2">
    <name type="scientific">Sunxiuqinia dokdonensis</name>
    <dbReference type="NCBI Taxonomy" id="1409788"/>
    <lineage>
        <taxon>Bacteria</taxon>
        <taxon>Pseudomonadati</taxon>
        <taxon>Bacteroidota</taxon>
        <taxon>Bacteroidia</taxon>
        <taxon>Marinilabiliales</taxon>
        <taxon>Prolixibacteraceae</taxon>
        <taxon>Sunxiuqinia</taxon>
    </lineage>
</organism>
<dbReference type="Proteomes" id="UP000036958">
    <property type="component" value="Unassembled WGS sequence"/>
</dbReference>
<protein>
    <submittedName>
        <fullName evidence="1">Uncharacterized protein</fullName>
    </submittedName>
</protein>
<keyword evidence="2" id="KW-1185">Reference proteome</keyword>
<proteinExistence type="predicted"/>
<evidence type="ECO:0000313" key="2">
    <source>
        <dbReference type="Proteomes" id="UP000036958"/>
    </source>
</evidence>
<dbReference type="AlphaFoldDB" id="A0A0L8V3S7"/>
<sequence>MRSSFAQISMFNGTGVPTISYFLSETSSFQKTAINLKTT</sequence>